<feature type="domain" description="Methyltransferase" evidence="1">
    <location>
        <begin position="58"/>
        <end position="153"/>
    </location>
</feature>
<dbReference type="RefSeq" id="WP_150947661.1">
    <property type="nucleotide sequence ID" value="NZ_VCMV01000041.1"/>
</dbReference>
<dbReference type="InterPro" id="IPR029063">
    <property type="entry name" value="SAM-dependent_MTases_sf"/>
</dbReference>
<dbReference type="PANTHER" id="PTHR43591">
    <property type="entry name" value="METHYLTRANSFERASE"/>
    <property type="match status" value="1"/>
</dbReference>
<dbReference type="Pfam" id="PF13649">
    <property type="entry name" value="Methyltransf_25"/>
    <property type="match status" value="1"/>
</dbReference>
<accession>A0A5N3P621</accession>
<comment type="caution">
    <text evidence="2">The sequence shown here is derived from an EMBL/GenBank/DDBJ whole genome shotgun (WGS) entry which is preliminary data.</text>
</comment>
<evidence type="ECO:0000313" key="2">
    <source>
        <dbReference type="EMBL" id="KAB0265163.1"/>
    </source>
</evidence>
<evidence type="ECO:0000259" key="1">
    <source>
        <dbReference type="Pfam" id="PF13649"/>
    </source>
</evidence>
<keyword evidence="2" id="KW-0489">Methyltransferase</keyword>
<dbReference type="SUPFAM" id="SSF53335">
    <property type="entry name" value="S-adenosyl-L-methionine-dependent methyltransferases"/>
    <property type="match status" value="1"/>
</dbReference>
<organism evidence="2 3">
    <name type="scientific">Microvirga brassicacearum</name>
    <dbReference type="NCBI Taxonomy" id="2580413"/>
    <lineage>
        <taxon>Bacteria</taxon>
        <taxon>Pseudomonadati</taxon>
        <taxon>Pseudomonadota</taxon>
        <taxon>Alphaproteobacteria</taxon>
        <taxon>Hyphomicrobiales</taxon>
        <taxon>Methylobacteriaceae</taxon>
        <taxon>Microvirga</taxon>
    </lineage>
</organism>
<keyword evidence="3" id="KW-1185">Reference proteome</keyword>
<dbReference type="GO" id="GO:0032259">
    <property type="term" value="P:methylation"/>
    <property type="evidence" value="ECO:0007669"/>
    <property type="project" value="UniProtKB-KW"/>
</dbReference>
<dbReference type="EMBL" id="VCMV01000041">
    <property type="protein sequence ID" value="KAB0265163.1"/>
    <property type="molecule type" value="Genomic_DNA"/>
</dbReference>
<keyword evidence="2" id="KW-0808">Transferase</keyword>
<reference evidence="2 3" key="1">
    <citation type="journal article" date="2019" name="Microorganisms">
        <title>Genome Insights into the Novel Species Microvirga brassicacearum, a Rapeseed Endophyte with Biotechnological Potential.</title>
        <authorList>
            <person name="Jimenez-Gomez A."/>
            <person name="Saati-Santamaria Z."/>
            <person name="Igual J.M."/>
            <person name="Rivas R."/>
            <person name="Mateos P.F."/>
            <person name="Garcia-Fraile P."/>
        </authorList>
    </citation>
    <scope>NUCLEOTIDE SEQUENCE [LARGE SCALE GENOMIC DNA]</scope>
    <source>
        <strain evidence="2 3">CDVBN77</strain>
    </source>
</reference>
<dbReference type="Gene3D" id="3.40.50.150">
    <property type="entry name" value="Vaccinia Virus protein VP39"/>
    <property type="match status" value="1"/>
</dbReference>
<gene>
    <name evidence="2" type="ORF">FEZ63_19640</name>
</gene>
<proteinExistence type="predicted"/>
<sequence length="258" mass="29045">MTASLQPNADLGSIRSTIEKQLFYGRGSVLDEYSRAWDLRTGEAHVFNRFLSGGGRLLDVGCGTGRTSFLLADRFARIDAFDIVPEMIEVAQKRNLELEMNIRFFVGDAMQMPVTTSSYDAVLFAYNGIEGILDADGQRKVLAEVSRVLRPGGVFVFTTKSCFNMTYARRFYLPRLLARMGVGKHDGGSPLEVTVAQGGNRMRWHTTNPIAMKRQLRRAGFDLLYFNSEVALGRGQTRPRLASNFHRWDHFYACRKPG</sequence>
<evidence type="ECO:0000313" key="3">
    <source>
        <dbReference type="Proteomes" id="UP000325684"/>
    </source>
</evidence>
<dbReference type="CDD" id="cd02440">
    <property type="entry name" value="AdoMet_MTases"/>
    <property type="match status" value="1"/>
</dbReference>
<protein>
    <submittedName>
        <fullName evidence="2">Class I SAM-dependent methyltransferase</fullName>
    </submittedName>
</protein>
<dbReference type="AlphaFoldDB" id="A0A5N3P621"/>
<dbReference type="OrthoDB" id="1853779at2"/>
<dbReference type="Proteomes" id="UP000325684">
    <property type="component" value="Unassembled WGS sequence"/>
</dbReference>
<name>A0A5N3P621_9HYPH</name>
<dbReference type="InterPro" id="IPR041698">
    <property type="entry name" value="Methyltransf_25"/>
</dbReference>
<dbReference type="GO" id="GO:0008168">
    <property type="term" value="F:methyltransferase activity"/>
    <property type="evidence" value="ECO:0007669"/>
    <property type="project" value="UniProtKB-KW"/>
</dbReference>